<accession>A0A820UYT9</accession>
<dbReference type="EMBL" id="CAJOBP010006441">
    <property type="protein sequence ID" value="CAF4492980.1"/>
    <property type="molecule type" value="Genomic_DNA"/>
</dbReference>
<keyword evidence="3" id="KW-1185">Reference proteome</keyword>
<protein>
    <submittedName>
        <fullName evidence="2">Uncharacterized protein</fullName>
    </submittedName>
</protein>
<name>A0A820UYT9_9BILA</name>
<gene>
    <name evidence="2" type="ORF">UJA718_LOCUS25775</name>
</gene>
<proteinExistence type="predicted"/>
<feature type="signal peptide" evidence="1">
    <location>
        <begin position="1"/>
        <end position="19"/>
    </location>
</feature>
<evidence type="ECO:0000313" key="2">
    <source>
        <dbReference type="EMBL" id="CAF4492980.1"/>
    </source>
</evidence>
<keyword evidence="1" id="KW-0732">Signal</keyword>
<sequence>MQSIVLLLSILGCIYIVHGLECYYCESDVNSGCGDPFNASAMNDDNTDDDTTFIACVKVKSESNGIFSISRRGVNTTGDCSGDVNGFSFNVSLPIFNIFHWVNLNPNKCTTSPNGTYVALNYNGNCTLSPDTLTTSSYKFVIEPETQTAKSFIVYNDRVCRPGYELLTVKTPLSLHTCAPLLFKTTPTGYVPIGRLVFSCN</sequence>
<evidence type="ECO:0000256" key="1">
    <source>
        <dbReference type="SAM" id="SignalP"/>
    </source>
</evidence>
<organism evidence="2 3">
    <name type="scientific">Rotaria socialis</name>
    <dbReference type="NCBI Taxonomy" id="392032"/>
    <lineage>
        <taxon>Eukaryota</taxon>
        <taxon>Metazoa</taxon>
        <taxon>Spiralia</taxon>
        <taxon>Gnathifera</taxon>
        <taxon>Rotifera</taxon>
        <taxon>Eurotatoria</taxon>
        <taxon>Bdelloidea</taxon>
        <taxon>Philodinida</taxon>
        <taxon>Philodinidae</taxon>
        <taxon>Rotaria</taxon>
    </lineage>
</organism>
<dbReference type="AlphaFoldDB" id="A0A820UYT9"/>
<dbReference type="Proteomes" id="UP000663873">
    <property type="component" value="Unassembled WGS sequence"/>
</dbReference>
<reference evidence="2" key="1">
    <citation type="submission" date="2021-02" db="EMBL/GenBank/DDBJ databases">
        <authorList>
            <person name="Nowell W R."/>
        </authorList>
    </citation>
    <scope>NUCLEOTIDE SEQUENCE</scope>
</reference>
<evidence type="ECO:0000313" key="3">
    <source>
        <dbReference type="Proteomes" id="UP000663873"/>
    </source>
</evidence>
<comment type="caution">
    <text evidence="2">The sequence shown here is derived from an EMBL/GenBank/DDBJ whole genome shotgun (WGS) entry which is preliminary data.</text>
</comment>
<feature type="chain" id="PRO_5032640308" evidence="1">
    <location>
        <begin position="20"/>
        <end position="201"/>
    </location>
</feature>